<dbReference type="Pfam" id="PF20431">
    <property type="entry name" value="E_motif"/>
    <property type="match status" value="1"/>
</dbReference>
<dbReference type="InterPro" id="IPR002885">
    <property type="entry name" value="PPR_rpt"/>
</dbReference>
<dbReference type="Gramene" id="Aco001102.1.mrna1">
    <property type="protein sequence ID" value="Aco001102.1.mrna1.cds1"/>
    <property type="gene ID" value="Aco001102.1.path1"/>
</dbReference>
<dbReference type="FunFam" id="1.25.40.10:FF:000344">
    <property type="entry name" value="Pentatricopeptide repeat-containing protein"/>
    <property type="match status" value="1"/>
</dbReference>
<keyword evidence="4" id="KW-1185">Reference proteome</keyword>
<dbReference type="PANTHER" id="PTHR47926">
    <property type="entry name" value="PENTATRICOPEPTIDE REPEAT-CONTAINING PROTEIN"/>
    <property type="match status" value="1"/>
</dbReference>
<dbReference type="AlphaFoldDB" id="A0A6P5GQM2"/>
<dbReference type="PROSITE" id="PS51375">
    <property type="entry name" value="PPR"/>
    <property type="match status" value="3"/>
</dbReference>
<feature type="repeat" description="PPR" evidence="3">
    <location>
        <begin position="285"/>
        <end position="319"/>
    </location>
</feature>
<evidence type="ECO:0000256" key="1">
    <source>
        <dbReference type="ARBA" id="ARBA00022737"/>
    </source>
</evidence>
<sequence>MARPMSASATHGTHHCYHSLLSSCSSHSHLLQLHAHLLTSGVLRRRTFLAAELLRVLALSHAHAHAHAHAQTLLLHSPLLLPSRSAWNLLIRARAQADSPSRALGLFLLMRRRGLRPNELNLPFVLKSCAQLRDLRSGAQAHADAVKNGVDFVVYVQNTLMLLYGSCARLGDARKVFDDMPLRTVVSWNTMLSACVDNSTPEECIRLFFRMVDSGFELDQPTFLVLLSACAELGCLTFGKWIHGQILQIEREFTLQLGTALVNMYAKCGAITYARRLFEKMSVRNVWTWSAMILGFAQHGAPEEALTLFSQMKNTSVEPNYVTFLGVICACSHAGLADEAYRLFHEMEHVYGIKPMMTHYSAMVDVLGRNGRLLEAYNFTKSMPVEPDAVVWRTLLSACQLHSSKDSHGIGEEVQRKLLALEPRRSGNYVMVANMYSEVGSWEEAAKMRRVMRMEGLKKVAGESCVEVGGRIYRFISGDDDSCIGFDSIAEALNGLNLNMKRTDTVDIIFPIETNVRF</sequence>
<name>A0A6P5GQM2_ANACO</name>
<dbReference type="NCBIfam" id="TIGR00756">
    <property type="entry name" value="PPR"/>
    <property type="match status" value="4"/>
</dbReference>
<dbReference type="Pfam" id="PF01535">
    <property type="entry name" value="PPR"/>
    <property type="match status" value="2"/>
</dbReference>
<gene>
    <name evidence="5" type="primary">LOC109725348</name>
</gene>
<dbReference type="Proteomes" id="UP000515123">
    <property type="component" value="Linkage group 2"/>
</dbReference>
<dbReference type="GO" id="GO:0009451">
    <property type="term" value="P:RNA modification"/>
    <property type="evidence" value="ECO:0007669"/>
    <property type="project" value="InterPro"/>
</dbReference>
<accession>A0A6P5GQM2</accession>
<dbReference type="GO" id="GO:0003723">
    <property type="term" value="F:RNA binding"/>
    <property type="evidence" value="ECO:0007669"/>
    <property type="project" value="InterPro"/>
</dbReference>
<keyword evidence="2" id="KW-0809">Transit peptide</keyword>
<dbReference type="GeneID" id="109725348"/>
<dbReference type="FunFam" id="1.25.40.10:FF:001093">
    <property type="entry name" value="Pentatricopeptide repeat-containing protein At2g34400"/>
    <property type="match status" value="1"/>
</dbReference>
<organism evidence="4 5">
    <name type="scientific">Ananas comosus</name>
    <name type="common">Pineapple</name>
    <name type="synonym">Ananas ananas</name>
    <dbReference type="NCBI Taxonomy" id="4615"/>
    <lineage>
        <taxon>Eukaryota</taxon>
        <taxon>Viridiplantae</taxon>
        <taxon>Streptophyta</taxon>
        <taxon>Embryophyta</taxon>
        <taxon>Tracheophyta</taxon>
        <taxon>Spermatophyta</taxon>
        <taxon>Magnoliopsida</taxon>
        <taxon>Liliopsida</taxon>
        <taxon>Poales</taxon>
        <taxon>Bromeliaceae</taxon>
        <taxon>Bromelioideae</taxon>
        <taxon>Ananas</taxon>
    </lineage>
</organism>
<dbReference type="PROSITE" id="PS51257">
    <property type="entry name" value="PROKAR_LIPOPROTEIN"/>
    <property type="match status" value="1"/>
</dbReference>
<proteinExistence type="predicted"/>
<evidence type="ECO:0000256" key="2">
    <source>
        <dbReference type="ARBA" id="ARBA00022946"/>
    </source>
</evidence>
<evidence type="ECO:0000256" key="3">
    <source>
        <dbReference type="PROSITE-ProRule" id="PRU00708"/>
    </source>
</evidence>
<feature type="repeat" description="PPR" evidence="3">
    <location>
        <begin position="184"/>
        <end position="218"/>
    </location>
</feature>
<protein>
    <submittedName>
        <fullName evidence="5">Pentatricopeptide repeat-containing protein At2g36730</fullName>
    </submittedName>
</protein>
<reference evidence="5" key="2">
    <citation type="submission" date="2025-08" db="UniProtKB">
        <authorList>
            <consortium name="RefSeq"/>
        </authorList>
    </citation>
    <scope>IDENTIFICATION</scope>
    <source>
        <tissue evidence="5">Leaf</tissue>
    </source>
</reference>
<dbReference type="InterPro" id="IPR046848">
    <property type="entry name" value="E_motif"/>
</dbReference>
<feature type="repeat" description="PPR" evidence="3">
    <location>
        <begin position="83"/>
        <end position="117"/>
    </location>
</feature>
<dbReference type="RefSeq" id="XP_020110097.1">
    <property type="nucleotide sequence ID" value="XM_020254508.1"/>
</dbReference>
<dbReference type="InterPro" id="IPR046960">
    <property type="entry name" value="PPR_At4g14850-like_plant"/>
</dbReference>
<dbReference type="Pfam" id="PF13041">
    <property type="entry name" value="PPR_2"/>
    <property type="match status" value="2"/>
</dbReference>
<keyword evidence="1" id="KW-0677">Repeat</keyword>
<dbReference type="OrthoDB" id="1928982at2759"/>
<reference evidence="4" key="1">
    <citation type="journal article" date="2015" name="Nat. Genet.">
        <title>The pineapple genome and the evolution of CAM photosynthesis.</title>
        <authorList>
            <person name="Ming R."/>
            <person name="VanBuren R."/>
            <person name="Wai C.M."/>
            <person name="Tang H."/>
            <person name="Schatz M.C."/>
            <person name="Bowers J.E."/>
            <person name="Lyons E."/>
            <person name="Wang M.L."/>
            <person name="Chen J."/>
            <person name="Biggers E."/>
            <person name="Zhang J."/>
            <person name="Huang L."/>
            <person name="Zhang L."/>
            <person name="Miao W."/>
            <person name="Zhang J."/>
            <person name="Ye Z."/>
            <person name="Miao C."/>
            <person name="Lin Z."/>
            <person name="Wang H."/>
            <person name="Zhou H."/>
            <person name="Yim W.C."/>
            <person name="Priest H.D."/>
            <person name="Zheng C."/>
            <person name="Woodhouse M."/>
            <person name="Edger P.P."/>
            <person name="Guyot R."/>
            <person name="Guo H.B."/>
            <person name="Guo H."/>
            <person name="Zheng G."/>
            <person name="Singh R."/>
            <person name="Sharma A."/>
            <person name="Min X."/>
            <person name="Zheng Y."/>
            <person name="Lee H."/>
            <person name="Gurtowski J."/>
            <person name="Sedlazeck F.J."/>
            <person name="Harkess A."/>
            <person name="McKain M.R."/>
            <person name="Liao Z."/>
            <person name="Fang J."/>
            <person name="Liu J."/>
            <person name="Zhang X."/>
            <person name="Zhang Q."/>
            <person name="Hu W."/>
            <person name="Qin Y."/>
            <person name="Wang K."/>
            <person name="Chen L.Y."/>
            <person name="Shirley N."/>
            <person name="Lin Y.R."/>
            <person name="Liu L.Y."/>
            <person name="Hernandez A.G."/>
            <person name="Wright C.L."/>
            <person name="Bulone V."/>
            <person name="Tuskan G.A."/>
            <person name="Heath K."/>
            <person name="Zee F."/>
            <person name="Moore P.H."/>
            <person name="Sunkar R."/>
            <person name="Leebens-Mack J.H."/>
            <person name="Mockler T."/>
            <person name="Bennetzen J.L."/>
            <person name="Freeling M."/>
            <person name="Sankoff D."/>
            <person name="Paterson A.H."/>
            <person name="Zhu X."/>
            <person name="Yang X."/>
            <person name="Smith J.A."/>
            <person name="Cushman J.C."/>
            <person name="Paull R.E."/>
            <person name="Yu Q."/>
        </authorList>
    </citation>
    <scope>NUCLEOTIDE SEQUENCE [LARGE SCALE GENOMIC DNA]</scope>
    <source>
        <strain evidence="4">cv. F153</strain>
    </source>
</reference>
<dbReference type="PANTHER" id="PTHR47926:SF452">
    <property type="entry name" value="PENTATRICOPEPTIDE REPEAT-CONTAINING PROTEIN"/>
    <property type="match status" value="1"/>
</dbReference>
<evidence type="ECO:0000313" key="4">
    <source>
        <dbReference type="Proteomes" id="UP000515123"/>
    </source>
</evidence>
<dbReference type="Gene3D" id="1.25.40.10">
    <property type="entry name" value="Tetratricopeptide repeat domain"/>
    <property type="match status" value="4"/>
</dbReference>
<evidence type="ECO:0000313" key="5">
    <source>
        <dbReference type="RefSeq" id="XP_020110097.1"/>
    </source>
</evidence>
<dbReference type="InterPro" id="IPR011990">
    <property type="entry name" value="TPR-like_helical_dom_sf"/>
</dbReference>